<reference evidence="3 4" key="1">
    <citation type="submission" date="2015-12" db="EMBL/GenBank/DDBJ databases">
        <title>Draft genome sequence of Moniliophthora roreri, the causal agent of frosty pod rot of cacao.</title>
        <authorList>
            <person name="Aime M.C."/>
            <person name="Diaz-Valderrama J.R."/>
            <person name="Kijpornyongpan T."/>
            <person name="Phillips-Mora W."/>
        </authorList>
    </citation>
    <scope>NUCLEOTIDE SEQUENCE [LARGE SCALE GENOMIC DNA]</scope>
    <source>
        <strain evidence="3 4">MCA 2952</strain>
    </source>
</reference>
<proteinExistence type="predicted"/>
<evidence type="ECO:0000313" key="4">
    <source>
        <dbReference type="Proteomes" id="UP000054988"/>
    </source>
</evidence>
<feature type="compositionally biased region" description="Basic and acidic residues" evidence="1">
    <location>
        <begin position="294"/>
        <end position="308"/>
    </location>
</feature>
<dbReference type="EMBL" id="LATX01002023">
    <property type="protein sequence ID" value="KTB34898.1"/>
    <property type="molecule type" value="Genomic_DNA"/>
</dbReference>
<evidence type="ECO:0000256" key="1">
    <source>
        <dbReference type="SAM" id="MobiDB-lite"/>
    </source>
</evidence>
<dbReference type="Proteomes" id="UP000054988">
    <property type="component" value="Unassembled WGS sequence"/>
</dbReference>
<feature type="region of interest" description="Disordered" evidence="1">
    <location>
        <begin position="230"/>
        <end position="319"/>
    </location>
</feature>
<feature type="transmembrane region" description="Helical" evidence="2">
    <location>
        <begin position="6"/>
        <end position="29"/>
    </location>
</feature>
<feature type="compositionally biased region" description="Basic residues" evidence="1">
    <location>
        <begin position="283"/>
        <end position="293"/>
    </location>
</feature>
<feature type="compositionally biased region" description="Low complexity" evidence="1">
    <location>
        <begin position="264"/>
        <end position="278"/>
    </location>
</feature>
<organism evidence="3 4">
    <name type="scientific">Moniliophthora roreri</name>
    <name type="common">Frosty pod rot fungus</name>
    <name type="synonym">Monilia roreri</name>
    <dbReference type="NCBI Taxonomy" id="221103"/>
    <lineage>
        <taxon>Eukaryota</taxon>
        <taxon>Fungi</taxon>
        <taxon>Dikarya</taxon>
        <taxon>Basidiomycota</taxon>
        <taxon>Agaricomycotina</taxon>
        <taxon>Agaricomycetes</taxon>
        <taxon>Agaricomycetidae</taxon>
        <taxon>Agaricales</taxon>
        <taxon>Marasmiineae</taxon>
        <taxon>Marasmiaceae</taxon>
        <taxon>Moniliophthora</taxon>
    </lineage>
</organism>
<protein>
    <submittedName>
        <fullName evidence="3">Uncharacterized protein</fullName>
    </submittedName>
</protein>
<keyword evidence="2" id="KW-1133">Transmembrane helix</keyword>
<keyword evidence="2" id="KW-0472">Membrane</keyword>
<feature type="compositionally biased region" description="Polar residues" evidence="1">
    <location>
        <begin position="250"/>
        <end position="259"/>
    </location>
</feature>
<comment type="caution">
    <text evidence="3">The sequence shown here is derived from an EMBL/GenBank/DDBJ whole genome shotgun (WGS) entry which is preliminary data.</text>
</comment>
<accession>A0A0W0FFH3</accession>
<evidence type="ECO:0000256" key="2">
    <source>
        <dbReference type="SAM" id="Phobius"/>
    </source>
</evidence>
<feature type="region of interest" description="Disordered" evidence="1">
    <location>
        <begin position="182"/>
        <end position="213"/>
    </location>
</feature>
<keyword evidence="2" id="KW-0812">Transmembrane</keyword>
<gene>
    <name evidence="3" type="ORF">WG66_12531</name>
</gene>
<evidence type="ECO:0000313" key="3">
    <source>
        <dbReference type="EMBL" id="KTB34898.1"/>
    </source>
</evidence>
<sequence>MSSASAVFSALPVLLFAFFGLVACIALFVHVIRRMMRRSSEIDVEASAEKTTTEATLLVNAFKEEETVPTLLPTRPSQRFKTGLVVEHTFASTYPENDPQPVVRVVRYTPLKQNEAGSWDLAARVPNVTLSIVQNEKHIVIEQPHDLEYAAQSCIIEEWAPSLPVSSDAPLPNLWRSSLPTQKSRLASTIPSPSSTPRAFKKTATSTVPANTTPSAAIPALWRSSIHHKSTTTTTLSVTAPRLTPKSRSKVATATQTSPDELLSSSKSAATPSRSKSTVTVARKPRVNTRKRLDKANKENMRVEGEGRRKGRAPLAMMN</sequence>
<dbReference type="AlphaFoldDB" id="A0A0W0FFH3"/>
<name>A0A0W0FFH3_MONRR</name>